<dbReference type="Gene3D" id="3.90.190.10">
    <property type="entry name" value="Protein tyrosine phosphatase superfamily"/>
    <property type="match status" value="1"/>
</dbReference>
<dbReference type="InterPro" id="IPR026893">
    <property type="entry name" value="Tyr/Ser_Pase_IphP-type"/>
</dbReference>
<dbReference type="RefSeq" id="WP_036152790.1">
    <property type="nucleotide sequence ID" value="NZ_AVCX01000009.1"/>
</dbReference>
<proteinExistence type="inferred from homology"/>
<dbReference type="STRING" id="1220589.CD32_07015"/>
<comment type="caution">
    <text evidence="2">The sequence shown here is derived from an EMBL/GenBank/DDBJ whole genome shotgun (WGS) entry which is preliminary data.</text>
</comment>
<name>A0A0A3ITD8_9BACI</name>
<dbReference type="GO" id="GO:0004721">
    <property type="term" value="F:phosphoprotein phosphatase activity"/>
    <property type="evidence" value="ECO:0007669"/>
    <property type="project" value="InterPro"/>
</dbReference>
<dbReference type="Proteomes" id="UP000030437">
    <property type="component" value="Unassembled WGS sequence"/>
</dbReference>
<dbReference type="PANTHER" id="PTHR31126">
    <property type="entry name" value="TYROSINE-PROTEIN PHOSPHATASE"/>
    <property type="match status" value="1"/>
</dbReference>
<evidence type="ECO:0000313" key="3">
    <source>
        <dbReference type="Proteomes" id="UP000030437"/>
    </source>
</evidence>
<evidence type="ECO:0008006" key="4">
    <source>
        <dbReference type="Google" id="ProtNLM"/>
    </source>
</evidence>
<organism evidence="2 3">
    <name type="scientific">Lysinibacillus odysseyi 34hs-1 = NBRC 100172</name>
    <dbReference type="NCBI Taxonomy" id="1220589"/>
    <lineage>
        <taxon>Bacteria</taxon>
        <taxon>Bacillati</taxon>
        <taxon>Bacillota</taxon>
        <taxon>Bacilli</taxon>
        <taxon>Bacillales</taxon>
        <taxon>Bacillaceae</taxon>
        <taxon>Lysinibacillus</taxon>
    </lineage>
</organism>
<protein>
    <recommendedName>
        <fullName evidence="4">Protein tyrosine phosphatase</fullName>
    </recommendedName>
</protein>
<dbReference type="OrthoDB" id="1188001at2"/>
<dbReference type="SUPFAM" id="SSF52799">
    <property type="entry name" value="(Phosphotyrosine protein) phosphatases II"/>
    <property type="match status" value="1"/>
</dbReference>
<dbReference type="AlphaFoldDB" id="A0A0A3ITD8"/>
<evidence type="ECO:0000256" key="1">
    <source>
        <dbReference type="ARBA" id="ARBA00009580"/>
    </source>
</evidence>
<comment type="similarity">
    <text evidence="1">Belongs to the protein-tyrosine phosphatase family.</text>
</comment>
<reference evidence="2 3" key="1">
    <citation type="submission" date="2014-02" db="EMBL/GenBank/DDBJ databases">
        <title>Draft genome sequence of Lysinibacillus odysseyi NBRC 100172.</title>
        <authorList>
            <person name="Zhang F."/>
            <person name="Wang G."/>
            <person name="Zhang L."/>
        </authorList>
    </citation>
    <scope>NUCLEOTIDE SEQUENCE [LARGE SCALE GENOMIC DNA]</scope>
    <source>
        <strain evidence="2 3">NBRC 100172</strain>
    </source>
</reference>
<dbReference type="EMBL" id="JPVP01000052">
    <property type="protein sequence ID" value="KGR86143.1"/>
    <property type="molecule type" value="Genomic_DNA"/>
</dbReference>
<sequence length="259" mass="29510">MLYDANPSIVLEGVHNFRDMGGYKTHSGKIVKRHLFFRSANLAKMTPQDQEKLKRLGIKTIFDYRDDNEAEANPTPVIEGVQNIRVPAKGAAPFKMPGTMKMESHNFNFYNQIDADLFTKFYAQMPFNNPSFQRLMQLLKDEANLGLLHHCAVGKDRTGVGGALILLTLGVPRETIMQDYLLTNGLLAPVVAQMEKRLTAVYPDMDLTVFHEIMSADEKYLHAVFEEIDRRYETETDFLQDQFGISAEIRNALQAKYLE</sequence>
<dbReference type="eggNOG" id="COG2365">
    <property type="taxonomic scope" value="Bacteria"/>
</dbReference>
<accession>A0A0A3ITD8</accession>
<dbReference type="Pfam" id="PF13350">
    <property type="entry name" value="Y_phosphatase3"/>
    <property type="match status" value="1"/>
</dbReference>
<dbReference type="PANTHER" id="PTHR31126:SF1">
    <property type="entry name" value="TYROSINE SPECIFIC PROTEIN PHOSPHATASES DOMAIN-CONTAINING PROTEIN"/>
    <property type="match status" value="1"/>
</dbReference>
<gene>
    <name evidence="2" type="ORF">CD32_07015</name>
</gene>
<dbReference type="InterPro" id="IPR029021">
    <property type="entry name" value="Prot-tyrosine_phosphatase-like"/>
</dbReference>
<keyword evidence="3" id="KW-1185">Reference proteome</keyword>
<evidence type="ECO:0000313" key="2">
    <source>
        <dbReference type="EMBL" id="KGR86143.1"/>
    </source>
</evidence>